<name>A0A4V3HIG8_LEPME</name>
<organism evidence="2 3">
    <name type="scientific">Leptospira meyeri</name>
    <dbReference type="NCBI Taxonomy" id="29508"/>
    <lineage>
        <taxon>Bacteria</taxon>
        <taxon>Pseudomonadati</taxon>
        <taxon>Spirochaetota</taxon>
        <taxon>Spirochaetia</taxon>
        <taxon>Leptospirales</taxon>
        <taxon>Leptospiraceae</taxon>
        <taxon>Leptospira</taxon>
    </lineage>
</organism>
<dbReference type="AlphaFoldDB" id="A0A4V3HIG8"/>
<reference evidence="2 3" key="1">
    <citation type="submission" date="2019-03" db="EMBL/GenBank/DDBJ databases">
        <title>Genomic Encyclopedia of Archaeal and Bacterial Type Strains, Phase II (KMG-II): from individual species to whole genera.</title>
        <authorList>
            <person name="Goeker M."/>
        </authorList>
    </citation>
    <scope>NUCLEOTIDE SEQUENCE [LARGE SCALE GENOMIC DNA]</scope>
    <source>
        <strain evidence="2 3">DSM 21537</strain>
    </source>
</reference>
<dbReference type="EMBL" id="SORO01000001">
    <property type="protein sequence ID" value="TDY71811.1"/>
    <property type="molecule type" value="Genomic_DNA"/>
</dbReference>
<evidence type="ECO:0000256" key="1">
    <source>
        <dbReference type="SAM" id="SignalP"/>
    </source>
</evidence>
<dbReference type="Proteomes" id="UP000294684">
    <property type="component" value="Unassembled WGS sequence"/>
</dbReference>
<gene>
    <name evidence="2" type="ORF">CLV96_0785</name>
</gene>
<keyword evidence="1" id="KW-0732">Signal</keyword>
<accession>A0A4V3HIG8</accession>
<evidence type="ECO:0000313" key="3">
    <source>
        <dbReference type="Proteomes" id="UP000294684"/>
    </source>
</evidence>
<comment type="caution">
    <text evidence="2">The sequence shown here is derived from an EMBL/GenBank/DDBJ whole genome shotgun (WGS) entry which is preliminary data.</text>
</comment>
<dbReference type="GeneID" id="79826129"/>
<dbReference type="OrthoDB" id="343930at2"/>
<keyword evidence="3" id="KW-1185">Reference proteome</keyword>
<feature type="signal peptide" evidence="1">
    <location>
        <begin position="1"/>
        <end position="21"/>
    </location>
</feature>
<protein>
    <recommendedName>
        <fullName evidence="4">Lipoprotein</fullName>
    </recommendedName>
</protein>
<evidence type="ECO:0008006" key="4">
    <source>
        <dbReference type="Google" id="ProtNLM"/>
    </source>
</evidence>
<dbReference type="PROSITE" id="PS51257">
    <property type="entry name" value="PROKAR_LIPOPROTEIN"/>
    <property type="match status" value="1"/>
</dbReference>
<dbReference type="RefSeq" id="WP_040917626.1">
    <property type="nucleotide sequence ID" value="NZ_SORO01000001.1"/>
</dbReference>
<dbReference type="STRING" id="1193051.LEP1GSC017_3177"/>
<evidence type="ECO:0000313" key="2">
    <source>
        <dbReference type="EMBL" id="TDY71811.1"/>
    </source>
</evidence>
<feature type="chain" id="PRO_5020556314" description="Lipoprotein" evidence="1">
    <location>
        <begin position="22"/>
        <end position="73"/>
    </location>
</feature>
<proteinExistence type="predicted"/>
<sequence>MKELNQVFAIKLMLSLIAVLASVGCKSQEETGSGSKACSESWKLYQTCLIINDHNARFCDPQWDGIVMSCGMM</sequence>